<reference evidence="11" key="1">
    <citation type="submission" date="2018-03" db="EMBL/GenBank/DDBJ databases">
        <authorList>
            <person name="Blom J."/>
        </authorList>
    </citation>
    <scope>NUCLEOTIDE SEQUENCE [LARGE SCALE GENOMIC DNA]</scope>
    <source>
        <strain evidence="11">KPC-SM-21</strain>
    </source>
</reference>
<keyword evidence="1 6" id="KW-0645">Protease</keyword>
<evidence type="ECO:0000256" key="5">
    <source>
        <dbReference type="ARBA" id="ARBA00023049"/>
    </source>
</evidence>
<keyword evidence="11" id="KW-1185">Reference proteome</keyword>
<keyword evidence="8" id="KW-0812">Transmembrane</keyword>
<feature type="region of interest" description="Disordered" evidence="7">
    <location>
        <begin position="308"/>
        <end position="327"/>
    </location>
</feature>
<dbReference type="RefSeq" id="WP_121973563.1">
    <property type="nucleotide sequence ID" value="NZ_OOGT01000040.1"/>
</dbReference>
<feature type="domain" description="Peptidase M48" evidence="9">
    <location>
        <begin position="188"/>
        <end position="336"/>
    </location>
</feature>
<protein>
    <submittedName>
        <fullName evidence="10">Metalloprotease LoiP</fullName>
        <ecNumber evidence="10">3.4.24.-</ecNumber>
    </submittedName>
</protein>
<keyword evidence="4 6" id="KW-0862">Zinc</keyword>
<evidence type="ECO:0000256" key="8">
    <source>
        <dbReference type="SAM" id="Phobius"/>
    </source>
</evidence>
<dbReference type="EMBL" id="OOGT01000040">
    <property type="protein sequence ID" value="SPL70061.1"/>
    <property type="molecule type" value="Genomic_DNA"/>
</dbReference>
<keyword evidence="3 6" id="KW-0378">Hydrolase</keyword>
<dbReference type="Proteomes" id="UP000245974">
    <property type="component" value="Unassembled WGS sequence"/>
</dbReference>
<evidence type="ECO:0000256" key="3">
    <source>
        <dbReference type="ARBA" id="ARBA00022801"/>
    </source>
</evidence>
<feature type="transmembrane region" description="Helical" evidence="8">
    <location>
        <begin position="102"/>
        <end position="122"/>
    </location>
</feature>
<dbReference type="EC" id="3.4.24.-" evidence="10"/>
<accession>A0A2U3MXC8</accession>
<evidence type="ECO:0000313" key="11">
    <source>
        <dbReference type="Proteomes" id="UP000245974"/>
    </source>
</evidence>
<comment type="similarity">
    <text evidence="6">Belongs to the peptidase M48 family.</text>
</comment>
<dbReference type="InterPro" id="IPR051156">
    <property type="entry name" value="Mito/Outer_Membr_Metalloprot"/>
</dbReference>
<gene>
    <name evidence="10" type="primary">loiP_1</name>
    <name evidence="10" type="ORF">KPC_1239</name>
</gene>
<keyword evidence="8" id="KW-0472">Membrane</keyword>
<dbReference type="CDD" id="cd07332">
    <property type="entry name" value="M48C_Oma1_like"/>
    <property type="match status" value="1"/>
</dbReference>
<keyword evidence="8" id="KW-1133">Transmembrane helix</keyword>
<dbReference type="GO" id="GO:0046872">
    <property type="term" value="F:metal ion binding"/>
    <property type="evidence" value="ECO:0007669"/>
    <property type="project" value="UniProtKB-KW"/>
</dbReference>
<dbReference type="GO" id="GO:0051603">
    <property type="term" value="P:proteolysis involved in protein catabolic process"/>
    <property type="evidence" value="ECO:0007669"/>
    <property type="project" value="TreeGrafter"/>
</dbReference>
<dbReference type="Pfam" id="PF01435">
    <property type="entry name" value="Peptidase_M48"/>
    <property type="match status" value="1"/>
</dbReference>
<evidence type="ECO:0000313" key="10">
    <source>
        <dbReference type="EMBL" id="SPL70061.1"/>
    </source>
</evidence>
<dbReference type="PANTHER" id="PTHR22726:SF1">
    <property type="entry name" value="METALLOENDOPEPTIDASE OMA1, MITOCHONDRIAL"/>
    <property type="match status" value="1"/>
</dbReference>
<evidence type="ECO:0000256" key="4">
    <source>
        <dbReference type="ARBA" id="ARBA00022833"/>
    </source>
</evidence>
<evidence type="ECO:0000259" key="9">
    <source>
        <dbReference type="Pfam" id="PF01435"/>
    </source>
</evidence>
<keyword evidence="5 6" id="KW-0482">Metalloprotease</keyword>
<evidence type="ECO:0000256" key="1">
    <source>
        <dbReference type="ARBA" id="ARBA00022670"/>
    </source>
</evidence>
<proteinExistence type="inferred from homology"/>
<evidence type="ECO:0000256" key="6">
    <source>
        <dbReference type="RuleBase" id="RU003983"/>
    </source>
</evidence>
<dbReference type="GO" id="GO:0016020">
    <property type="term" value="C:membrane"/>
    <property type="evidence" value="ECO:0007669"/>
    <property type="project" value="TreeGrafter"/>
</dbReference>
<name>A0A2U3MXC8_9GAMM</name>
<dbReference type="GO" id="GO:0004222">
    <property type="term" value="F:metalloendopeptidase activity"/>
    <property type="evidence" value="ECO:0007669"/>
    <property type="project" value="InterPro"/>
</dbReference>
<dbReference type="Gene3D" id="3.30.2010.10">
    <property type="entry name" value="Metalloproteases ('zincins'), catalytic domain"/>
    <property type="match status" value="1"/>
</dbReference>
<dbReference type="InParanoid" id="A0A2U3MXC8"/>
<dbReference type="AlphaFoldDB" id="A0A2U3MXC8"/>
<keyword evidence="2" id="KW-0479">Metal-binding</keyword>
<sequence length="345" mass="38968">MHQALAVIFYDGVSSKPHHAEILPIDQQCIQIRYQLENRAEIRRYHYDQMILIGALGKTNPVVEINDDARIEFLQKEVPEWFAIRHKGFNHKVWKLERTPSLIVLSVIVVFSLAFAALKWGVPAASHFVAFKLPENTLNALGNQAKDYVFDMTTQSHLPFQQQEQIRRNYQNTVAEGRPATIIFRQGDTLGANALALPNNTIIVTDELIELAHSDQEILAVLAHEQGHLVQRHSLQQALSSLGFSVIYIAITGDSSDLLHSLPLSLLGAGYSREFEREADLYALELMHKRHLSISHFANFLQRLSDESGEEKTKGAGGDFLSSHPATEKRIQMVRDFEASHHNKP</sequence>
<evidence type="ECO:0000256" key="2">
    <source>
        <dbReference type="ARBA" id="ARBA00022723"/>
    </source>
</evidence>
<dbReference type="PANTHER" id="PTHR22726">
    <property type="entry name" value="METALLOENDOPEPTIDASE OMA1"/>
    <property type="match status" value="1"/>
</dbReference>
<evidence type="ECO:0000256" key="7">
    <source>
        <dbReference type="SAM" id="MobiDB-lite"/>
    </source>
</evidence>
<comment type="cofactor">
    <cofactor evidence="6">
        <name>Zn(2+)</name>
        <dbReference type="ChEBI" id="CHEBI:29105"/>
    </cofactor>
    <text evidence="6">Binds 1 zinc ion per subunit.</text>
</comment>
<organism evidence="10 11">
    <name type="scientific">Acinetobacter stercoris</name>
    <dbReference type="NCBI Taxonomy" id="2126983"/>
    <lineage>
        <taxon>Bacteria</taxon>
        <taxon>Pseudomonadati</taxon>
        <taxon>Pseudomonadota</taxon>
        <taxon>Gammaproteobacteria</taxon>
        <taxon>Moraxellales</taxon>
        <taxon>Moraxellaceae</taxon>
        <taxon>Acinetobacter</taxon>
    </lineage>
</organism>
<dbReference type="InterPro" id="IPR001915">
    <property type="entry name" value="Peptidase_M48"/>
</dbReference>
<dbReference type="OrthoDB" id="9810445at2"/>